<reference evidence="8 9" key="1">
    <citation type="submission" date="2023-08" db="EMBL/GenBank/DDBJ databases">
        <title>A Necator americanus chromosomal reference genome.</title>
        <authorList>
            <person name="Ilik V."/>
            <person name="Petrzelkova K.J."/>
            <person name="Pardy F."/>
            <person name="Fuh T."/>
            <person name="Niatou-Singa F.S."/>
            <person name="Gouil Q."/>
            <person name="Baker L."/>
            <person name="Ritchie M.E."/>
            <person name="Jex A.R."/>
            <person name="Gazzola D."/>
            <person name="Li H."/>
            <person name="Toshio Fujiwara R."/>
            <person name="Zhan B."/>
            <person name="Aroian R.V."/>
            <person name="Pafco B."/>
            <person name="Schwarz E.M."/>
        </authorList>
    </citation>
    <scope>NUCLEOTIDE SEQUENCE [LARGE SCALE GENOMIC DNA]</scope>
    <source>
        <strain evidence="8 9">Aroian</strain>
        <tissue evidence="8">Whole animal</tissue>
    </source>
</reference>
<feature type="compositionally biased region" description="Low complexity" evidence="7">
    <location>
        <begin position="527"/>
        <end position="543"/>
    </location>
</feature>
<evidence type="ECO:0000256" key="2">
    <source>
        <dbReference type="ARBA" id="ARBA00022490"/>
    </source>
</evidence>
<dbReference type="Gene3D" id="3.90.640.10">
    <property type="entry name" value="Actin, Chain A, domain 4"/>
    <property type="match status" value="1"/>
</dbReference>
<comment type="similarity">
    <text evidence="6">Belongs to the actin family.</text>
</comment>
<dbReference type="InterPro" id="IPR004000">
    <property type="entry name" value="Actin"/>
</dbReference>
<dbReference type="PANTHER" id="PTHR11937">
    <property type="entry name" value="ACTIN"/>
    <property type="match status" value="1"/>
</dbReference>
<feature type="compositionally biased region" description="Basic and acidic residues" evidence="7">
    <location>
        <begin position="124"/>
        <end position="145"/>
    </location>
</feature>
<dbReference type="PROSITE" id="PS00406">
    <property type="entry name" value="ACTINS_1"/>
    <property type="match status" value="1"/>
</dbReference>
<dbReference type="InterPro" id="IPR020902">
    <property type="entry name" value="Actin/actin-like_CS"/>
</dbReference>
<dbReference type="Pfam" id="PF00022">
    <property type="entry name" value="Actin"/>
    <property type="match status" value="1"/>
</dbReference>
<comment type="caution">
    <text evidence="8">The sequence shown here is derived from an EMBL/GenBank/DDBJ whole genome shotgun (WGS) entry which is preliminary data.</text>
</comment>
<feature type="compositionally biased region" description="Basic residues" evidence="7">
    <location>
        <begin position="146"/>
        <end position="161"/>
    </location>
</feature>
<feature type="compositionally biased region" description="Basic and acidic residues" evidence="7">
    <location>
        <begin position="230"/>
        <end position="239"/>
    </location>
</feature>
<dbReference type="InterPro" id="IPR004001">
    <property type="entry name" value="Actin_CS"/>
</dbReference>
<gene>
    <name evidence="8" type="primary">Necator_chrV.g18610</name>
    <name evidence="8" type="ORF">RB195_013819</name>
</gene>
<evidence type="ECO:0000256" key="6">
    <source>
        <dbReference type="RuleBase" id="RU000487"/>
    </source>
</evidence>
<accession>A0ABR1DYW6</accession>
<organism evidence="8 9">
    <name type="scientific">Necator americanus</name>
    <name type="common">Human hookworm</name>
    <dbReference type="NCBI Taxonomy" id="51031"/>
    <lineage>
        <taxon>Eukaryota</taxon>
        <taxon>Metazoa</taxon>
        <taxon>Ecdysozoa</taxon>
        <taxon>Nematoda</taxon>
        <taxon>Chromadorea</taxon>
        <taxon>Rhabditida</taxon>
        <taxon>Rhabditina</taxon>
        <taxon>Rhabditomorpha</taxon>
        <taxon>Strongyloidea</taxon>
        <taxon>Ancylostomatidae</taxon>
        <taxon>Bunostominae</taxon>
        <taxon>Necator</taxon>
    </lineage>
</organism>
<dbReference type="InterPro" id="IPR008569">
    <property type="entry name" value="DUF851"/>
</dbReference>
<dbReference type="PRINTS" id="PR00190">
    <property type="entry name" value="ACTIN"/>
</dbReference>
<name>A0ABR1DYW6_NECAM</name>
<dbReference type="Proteomes" id="UP001303046">
    <property type="component" value="Unassembled WGS sequence"/>
</dbReference>
<dbReference type="InterPro" id="IPR043129">
    <property type="entry name" value="ATPase_NBD"/>
</dbReference>
<dbReference type="EMBL" id="JAVFWL010000005">
    <property type="protein sequence ID" value="KAK6755071.1"/>
    <property type="molecule type" value="Genomic_DNA"/>
</dbReference>
<feature type="compositionally biased region" description="Low complexity" evidence="7">
    <location>
        <begin position="194"/>
        <end position="203"/>
    </location>
</feature>
<proteinExistence type="inferred from homology"/>
<evidence type="ECO:0000256" key="1">
    <source>
        <dbReference type="ARBA" id="ARBA00004496"/>
    </source>
</evidence>
<keyword evidence="4" id="KW-0067">ATP-binding</keyword>
<keyword evidence="3" id="KW-0547">Nucleotide-binding</keyword>
<keyword evidence="5" id="KW-0206">Cytoskeleton</keyword>
<feature type="compositionally biased region" description="Basic and acidic residues" evidence="7">
    <location>
        <begin position="280"/>
        <end position="296"/>
    </location>
</feature>
<dbReference type="SUPFAM" id="SSF53067">
    <property type="entry name" value="Actin-like ATPase domain"/>
    <property type="match status" value="2"/>
</dbReference>
<dbReference type="PROSITE" id="PS01132">
    <property type="entry name" value="ACTINS_ACT_LIKE"/>
    <property type="match status" value="1"/>
</dbReference>
<feature type="region of interest" description="Disordered" evidence="7">
    <location>
        <begin position="522"/>
        <end position="565"/>
    </location>
</feature>
<feature type="region of interest" description="Disordered" evidence="7">
    <location>
        <begin position="194"/>
        <end position="296"/>
    </location>
</feature>
<evidence type="ECO:0000313" key="9">
    <source>
        <dbReference type="Proteomes" id="UP001303046"/>
    </source>
</evidence>
<evidence type="ECO:0000256" key="3">
    <source>
        <dbReference type="ARBA" id="ARBA00022741"/>
    </source>
</evidence>
<dbReference type="SMART" id="SM00268">
    <property type="entry name" value="ACTIN"/>
    <property type="match status" value="1"/>
</dbReference>
<feature type="compositionally biased region" description="Basic and acidic residues" evidence="7">
    <location>
        <begin position="40"/>
        <end position="49"/>
    </location>
</feature>
<feature type="region of interest" description="Disordered" evidence="7">
    <location>
        <begin position="1"/>
        <end position="107"/>
    </location>
</feature>
<evidence type="ECO:0008006" key="10">
    <source>
        <dbReference type="Google" id="ProtNLM"/>
    </source>
</evidence>
<feature type="compositionally biased region" description="Basic and acidic residues" evidence="7">
    <location>
        <begin position="554"/>
        <end position="565"/>
    </location>
</feature>
<keyword evidence="9" id="KW-1185">Reference proteome</keyword>
<sequence>MNESNDQAQKNDDSPRVDVTQYRKVQDTDKLPEENATPNERTEIKDTPSARKKRSDKTKEQLKTGKGYSNSASHSSKKKKKYRADRMCEATQDETPKRVRSQRRVGKSCEKTAIITSENVIAKTYHDESEEKMKRGRLKVAEMRSRRSKRNPSPRKKKTQQRNKTVMHVLQSPAIATESDQMKSFVQQPVVLATTPPSNAATPPKDDDHLMKTSLPIKPIEPTPTIGSDQLKEEGHDSNKQISLGAKPSKTAPAGIYEPPKDEKRQASIRMKLSRSVSTVKHEPGKEERSVRQTSIRERLKRGLKSAFSAFSRASLEKSFQNAKAKLTAPKRTNSLYDYQDTYMGRAMEEEEEPDDTDIDQDFYKDTSHRHDLVLVDTNNTNNGQMFNEKGLPFWKDKKYLSEVPRPTRQPLSTLLLMLSEKKMSLKDSVATPACLDGLELGVEEMKCRDTKHFNDDLLLSNTIRSIISTLDDIDKYSQNKPVDIQKLTVLEPKTSKAYTRHCPKISQEVPFVYSGLGVCKSKKSRSNSASLTSSSTSSSSEMSSRRKRRKKKINQEKGEAKSDRAMCDDEVAALVVDNGSGMCKAGFAGDDAPRAVFPSIVGRPRHQGVMVGMGQKDSYVGDEAQSKRGILTLKYPIEHGIVTNWDDMEKIWHHTFYNELRVAPEEHPVLLTEAPLNPKANREKMTQIMFETFNTPAMYVAIQAVLSLYASGRTTGVVLDSGDGVTHTVPIYEGYALPHAILRLDLAGRDLTDYLMKILTERGYSFTTTAEREIVRDIKEKLCYVALDFEQEMATAASSSSLEKSYELPDGQVITVGNERFRCPEALFQPSFLGMESAGIHETSYNSIMKCDIDIRKDLYANTVLSGGTTMYPGIADRMQKEITALAPSTMKIKIIAPPERKYSVWIGGSILASLSTFQQMWISKQEYDESGPSIVHRKCF</sequence>
<evidence type="ECO:0000256" key="5">
    <source>
        <dbReference type="ARBA" id="ARBA00023212"/>
    </source>
</evidence>
<dbReference type="CDD" id="cd10224">
    <property type="entry name" value="ASKHA_NBD_actin"/>
    <property type="match status" value="1"/>
</dbReference>
<dbReference type="Gene3D" id="3.30.420.40">
    <property type="match status" value="2"/>
</dbReference>
<dbReference type="Pfam" id="PF05867">
    <property type="entry name" value="DUF851"/>
    <property type="match status" value="1"/>
</dbReference>
<keyword evidence="2" id="KW-0963">Cytoplasm</keyword>
<evidence type="ECO:0000256" key="4">
    <source>
        <dbReference type="ARBA" id="ARBA00022840"/>
    </source>
</evidence>
<protein>
    <recommendedName>
        <fullName evidence="10">Actin</fullName>
    </recommendedName>
</protein>
<comment type="subcellular location">
    <subcellularLocation>
        <location evidence="1">Cytoplasm</location>
    </subcellularLocation>
</comment>
<evidence type="ECO:0000313" key="8">
    <source>
        <dbReference type="EMBL" id="KAK6755071.1"/>
    </source>
</evidence>
<feature type="region of interest" description="Disordered" evidence="7">
    <location>
        <begin position="123"/>
        <end position="165"/>
    </location>
</feature>
<dbReference type="PROSITE" id="PS00432">
    <property type="entry name" value="ACTINS_2"/>
    <property type="match status" value="1"/>
</dbReference>
<feature type="compositionally biased region" description="Basic and acidic residues" evidence="7">
    <location>
        <begin position="24"/>
        <end position="33"/>
    </location>
</feature>
<evidence type="ECO:0000256" key="7">
    <source>
        <dbReference type="SAM" id="MobiDB-lite"/>
    </source>
</evidence>